<dbReference type="Pfam" id="PF00211">
    <property type="entry name" value="Guanylate_cyc"/>
    <property type="match status" value="1"/>
</dbReference>
<dbReference type="InterPro" id="IPR019734">
    <property type="entry name" value="TPR_rpt"/>
</dbReference>
<comment type="caution">
    <text evidence="3">The sequence shown here is derived from an EMBL/GenBank/DDBJ whole genome shotgun (WGS) entry which is preliminary data.</text>
</comment>
<dbReference type="SUPFAM" id="SSF48452">
    <property type="entry name" value="TPR-like"/>
    <property type="match status" value="2"/>
</dbReference>
<dbReference type="InterPro" id="IPR027417">
    <property type="entry name" value="P-loop_NTPase"/>
</dbReference>
<dbReference type="SMART" id="SM00028">
    <property type="entry name" value="TPR"/>
    <property type="match status" value="5"/>
</dbReference>
<dbReference type="PROSITE" id="PS50125">
    <property type="entry name" value="GUANYLATE_CYCLASE_2"/>
    <property type="match status" value="1"/>
</dbReference>
<dbReference type="AlphaFoldDB" id="A0A9D5KCQ5"/>
<dbReference type="GO" id="GO:0009190">
    <property type="term" value="P:cyclic nucleotide biosynthetic process"/>
    <property type="evidence" value="ECO:0007669"/>
    <property type="project" value="InterPro"/>
</dbReference>
<dbReference type="Pfam" id="PF13424">
    <property type="entry name" value="TPR_12"/>
    <property type="match status" value="2"/>
</dbReference>
<feature type="repeat" description="TPR" evidence="1">
    <location>
        <begin position="781"/>
        <end position="814"/>
    </location>
</feature>
<evidence type="ECO:0000313" key="4">
    <source>
        <dbReference type="Proteomes" id="UP000630660"/>
    </source>
</evidence>
<dbReference type="CDD" id="cd07302">
    <property type="entry name" value="CHD"/>
    <property type="match status" value="1"/>
</dbReference>
<gene>
    <name evidence="3" type="ORF">GF359_10825</name>
</gene>
<dbReference type="SUPFAM" id="SSF55073">
    <property type="entry name" value="Nucleotide cyclase"/>
    <property type="match status" value="1"/>
</dbReference>
<dbReference type="PRINTS" id="PR00364">
    <property type="entry name" value="DISEASERSIST"/>
</dbReference>
<evidence type="ECO:0000259" key="2">
    <source>
        <dbReference type="PROSITE" id="PS50125"/>
    </source>
</evidence>
<organism evidence="3 4">
    <name type="scientific">candidate division WOR-3 bacterium</name>
    <dbReference type="NCBI Taxonomy" id="2052148"/>
    <lineage>
        <taxon>Bacteria</taxon>
        <taxon>Bacteria division WOR-3</taxon>
    </lineage>
</organism>
<feature type="repeat" description="TPR" evidence="1">
    <location>
        <begin position="701"/>
        <end position="734"/>
    </location>
</feature>
<dbReference type="PANTHER" id="PTHR47691">
    <property type="entry name" value="REGULATOR-RELATED"/>
    <property type="match status" value="1"/>
</dbReference>
<dbReference type="GO" id="GO:0043531">
    <property type="term" value="F:ADP binding"/>
    <property type="evidence" value="ECO:0007669"/>
    <property type="project" value="InterPro"/>
</dbReference>
<accession>A0A9D5KCQ5</accession>
<protein>
    <submittedName>
        <fullName evidence="3">Tetratricopeptide repeat protein</fullName>
    </submittedName>
</protein>
<name>A0A9D5KCQ5_UNCW3</name>
<keyword evidence="1" id="KW-0802">TPR repeat</keyword>
<dbReference type="PANTHER" id="PTHR47691:SF3">
    <property type="entry name" value="HTH-TYPE TRANSCRIPTIONAL REGULATOR RV0890C-RELATED"/>
    <property type="match status" value="1"/>
</dbReference>
<dbReference type="InterPro" id="IPR029787">
    <property type="entry name" value="Nucleotide_cyclase"/>
</dbReference>
<feature type="domain" description="Guanylate cyclase" evidence="2">
    <location>
        <begin position="3"/>
        <end position="115"/>
    </location>
</feature>
<dbReference type="SUPFAM" id="SSF52540">
    <property type="entry name" value="P-loop containing nucleoside triphosphate hydrolases"/>
    <property type="match status" value="1"/>
</dbReference>
<sequence>MPVFLFTDIEGSTDKWQKYEEGMGAALARHDEILSGCIKRHKGKIIKHTGDGMFAAFEDTDTPLACAIDIQLAISGEDWSKVGDLRVRIALHSGEAELRGSDYFGAAVNHTARLLDVGWGGQILLTSDIADSCTLPEKAEISDLGVHLLKDLSEPQRIYGLICDDLPLKEFPALRTLESHPHNLPVQPTPFIGREPEVEEIMKLLEAPSCRLLTLLGPGGVGKTRLALQCSAMRIQEYNHGVYFVPLAPVSAPELIAQTIADSLKLNFYSSADPEIQLLSYLKEKSMLLVTDNFEHLTDGADLLSTILSSAPSIKILATSRQRLNLKGEWIFEVKGMRFPGVEGAEDVETYSALELFRQSAARANPSFELDAESEKLAIKVCRLVGGLPLGIELAASWLRSLSLTEIAEEISENLDFLESPIRDIPERHRSLREVFGYSWKLLTEDEQNTLARLSVFRGGFTRQAARKAAGASLVILSALVDKSLIAKSGEGRFGMHEVIRQYSHEKLEADKKEYARSRERHGLYYAEFLAGLEAELTENRRQILEVLGSEVDNIRAAWDWALDEGREQEISKSLRSVYTLHAARGWFKDGELLLKRTIEALAKAAGIEGKLDKKGSVTIGRLLLYQGWFNVCRGDYASAKELISTSIEIFKRLGEYSYLAYALNRLGSVTLFGGDFEGARKIQEESLEAGKRADNPIRQAHTTMSLGNIARKSGDYDAAWNYYKETLELFDKGENRLGRAVCLGNLGIVAYRTGRLEESKRLNEESIQICREFDDKRMIAEGLSDLASVYRKMGEVEKARELFTESIEMNREMGVRSATAIALGSLASLEMEAGNLEEAARMTAEVAIFGKELGRPLMTAGSYTKLGRIAVMKGVYKEARGKFREALKLILGLKVVPDTL</sequence>
<evidence type="ECO:0000256" key="1">
    <source>
        <dbReference type="PROSITE-ProRule" id="PRU00339"/>
    </source>
</evidence>
<dbReference type="Gene3D" id="3.40.50.300">
    <property type="entry name" value="P-loop containing nucleotide triphosphate hydrolases"/>
    <property type="match status" value="1"/>
</dbReference>
<feature type="non-terminal residue" evidence="3">
    <location>
        <position position="901"/>
    </location>
</feature>
<evidence type="ECO:0000313" key="3">
    <source>
        <dbReference type="EMBL" id="MBD3365695.1"/>
    </source>
</evidence>
<dbReference type="Proteomes" id="UP000630660">
    <property type="component" value="Unassembled WGS sequence"/>
</dbReference>
<dbReference type="GO" id="GO:0035556">
    <property type="term" value="P:intracellular signal transduction"/>
    <property type="evidence" value="ECO:0007669"/>
    <property type="project" value="InterPro"/>
</dbReference>
<dbReference type="InterPro" id="IPR001054">
    <property type="entry name" value="A/G_cyclase"/>
</dbReference>
<dbReference type="GO" id="GO:0004016">
    <property type="term" value="F:adenylate cyclase activity"/>
    <property type="evidence" value="ECO:0007669"/>
    <property type="project" value="UniProtKB-ARBA"/>
</dbReference>
<reference evidence="3" key="1">
    <citation type="submission" date="2019-11" db="EMBL/GenBank/DDBJ databases">
        <title>Microbial mats filling the niche in hypersaline microbial mats.</title>
        <authorList>
            <person name="Wong H.L."/>
            <person name="Macleod F.I."/>
            <person name="White R.A. III"/>
            <person name="Burns B.P."/>
        </authorList>
    </citation>
    <scope>NUCLEOTIDE SEQUENCE</scope>
    <source>
        <strain evidence="3">Bin_327</strain>
    </source>
</reference>
<dbReference type="PROSITE" id="PS50005">
    <property type="entry name" value="TPR"/>
    <property type="match status" value="2"/>
</dbReference>
<dbReference type="Gene3D" id="3.30.70.1230">
    <property type="entry name" value="Nucleotide cyclase"/>
    <property type="match status" value="1"/>
</dbReference>
<dbReference type="Gene3D" id="1.25.40.10">
    <property type="entry name" value="Tetratricopeptide repeat domain"/>
    <property type="match status" value="1"/>
</dbReference>
<proteinExistence type="predicted"/>
<dbReference type="EMBL" id="WJKJ01000358">
    <property type="protein sequence ID" value="MBD3365695.1"/>
    <property type="molecule type" value="Genomic_DNA"/>
</dbReference>
<dbReference type="InterPro" id="IPR011990">
    <property type="entry name" value="TPR-like_helical_dom_sf"/>
</dbReference>